<sequence length="454" mass="56458">MSKLSQNSEAQNLKEFALKNSNWNKDVTKKVAYFKAEVQEIEESPKQRKETEKYRNILLSHREELFKMWLIEINWIWYFDECINWRKWPKIGKNNLISFPNSTWNKARWIWDSAWVLRNKDHLRKEFKFLWLKVATEAQELERYKNLLLSHKEELLKIWLIEIDNVWYLFECMQWKSWQKIWKIWNKYLSSFPNATLNKKWWAGNKVWTIQDDKWLGIMLENLWFKVATESQELERYKNLLLSHREQLFKIWLQEIEWIWYFYKCKKNQDWQKIWKIWNKFLGSLIKAEFMREKWIWRVGKWDVVNRAQLKEMFKLVNIPVATERQEIEQKRKDKNAKSVQNNNSRSKRKKWEKKSNLNTNKEVIDENFRDEFRRFIKSRINNLNKWDYSLKLELDYLMRLPDISKNVFLEFVEWLPEDDKNEIKKIFPTNEKILQRIDCFVEDRIKNLWVLKK</sequence>
<name>K2AX73_9BACT</name>
<comment type="caution">
    <text evidence="2">The sequence shown here is derived from an EMBL/GenBank/DDBJ whole genome shotgun (WGS) entry which is preliminary data.</text>
</comment>
<feature type="region of interest" description="Disordered" evidence="1">
    <location>
        <begin position="328"/>
        <end position="355"/>
    </location>
</feature>
<evidence type="ECO:0000313" key="2">
    <source>
        <dbReference type="EMBL" id="EKD66336.1"/>
    </source>
</evidence>
<gene>
    <name evidence="2" type="ORF">ACD_49C00050G0006</name>
</gene>
<dbReference type="AlphaFoldDB" id="K2AX73"/>
<reference evidence="2" key="1">
    <citation type="journal article" date="2012" name="Science">
        <title>Fermentation, hydrogen, and sulfur metabolism in multiple uncultivated bacterial phyla.</title>
        <authorList>
            <person name="Wrighton K.C."/>
            <person name="Thomas B.C."/>
            <person name="Sharon I."/>
            <person name="Miller C.S."/>
            <person name="Castelle C.J."/>
            <person name="VerBerkmoes N.C."/>
            <person name="Wilkins M.J."/>
            <person name="Hettich R.L."/>
            <person name="Lipton M.S."/>
            <person name="Williams K.H."/>
            <person name="Long P.E."/>
            <person name="Banfield J.F."/>
        </authorList>
    </citation>
    <scope>NUCLEOTIDE SEQUENCE [LARGE SCALE GENOMIC DNA]</scope>
</reference>
<dbReference type="EMBL" id="AMFJ01021636">
    <property type="protein sequence ID" value="EKD66336.1"/>
    <property type="molecule type" value="Genomic_DNA"/>
</dbReference>
<accession>K2AX73</accession>
<protein>
    <submittedName>
        <fullName evidence="2">Uncharacterized protein</fullName>
    </submittedName>
</protein>
<evidence type="ECO:0000256" key="1">
    <source>
        <dbReference type="SAM" id="MobiDB-lite"/>
    </source>
</evidence>
<proteinExistence type="predicted"/>
<organism evidence="2">
    <name type="scientific">uncultured bacterium</name>
    <name type="common">gcode 4</name>
    <dbReference type="NCBI Taxonomy" id="1234023"/>
    <lineage>
        <taxon>Bacteria</taxon>
        <taxon>environmental samples</taxon>
    </lineage>
</organism>